<reference evidence="11" key="1">
    <citation type="journal article" date="2023" name="Mol. Biol. Evol.">
        <title>Third-Generation Sequencing Reveals the Adaptive Role of the Epigenome in Three Deep-Sea Polychaetes.</title>
        <authorList>
            <person name="Perez M."/>
            <person name="Aroh O."/>
            <person name="Sun Y."/>
            <person name="Lan Y."/>
            <person name="Juniper S.K."/>
            <person name="Young C.R."/>
            <person name="Angers B."/>
            <person name="Qian P.Y."/>
        </authorList>
    </citation>
    <scope>NUCLEOTIDE SEQUENCE</scope>
    <source>
        <strain evidence="11">P08H-3</strain>
    </source>
</reference>
<dbReference type="FunFam" id="1.10.630.10:FF:000182">
    <property type="entry name" value="Cytochrome P450 3A4"/>
    <property type="match status" value="1"/>
</dbReference>
<dbReference type="InterPro" id="IPR017972">
    <property type="entry name" value="Cyt_P450_CS"/>
</dbReference>
<evidence type="ECO:0000256" key="9">
    <source>
        <dbReference type="PIRSR" id="PIRSR602401-1"/>
    </source>
</evidence>
<dbReference type="Gene3D" id="1.10.630.10">
    <property type="entry name" value="Cytochrome P450"/>
    <property type="match status" value="1"/>
</dbReference>
<dbReference type="PRINTS" id="PR00385">
    <property type="entry name" value="P450"/>
</dbReference>
<dbReference type="PROSITE" id="PS00086">
    <property type="entry name" value="CYTOCHROME_P450"/>
    <property type="match status" value="1"/>
</dbReference>
<dbReference type="PANTHER" id="PTHR24302:SF15">
    <property type="entry name" value="FATTY-ACID PEROXYGENASE"/>
    <property type="match status" value="1"/>
</dbReference>
<dbReference type="GO" id="GO:0008395">
    <property type="term" value="F:steroid hydroxylase activity"/>
    <property type="evidence" value="ECO:0007669"/>
    <property type="project" value="TreeGrafter"/>
</dbReference>
<evidence type="ECO:0000256" key="4">
    <source>
        <dbReference type="ARBA" id="ARBA00022723"/>
    </source>
</evidence>
<keyword evidence="4 9" id="KW-0479">Metal-binding</keyword>
<evidence type="ECO:0000256" key="7">
    <source>
        <dbReference type="ARBA" id="ARBA00023033"/>
    </source>
</evidence>
<dbReference type="InterPro" id="IPR001128">
    <property type="entry name" value="Cyt_P450"/>
</dbReference>
<dbReference type="EMBL" id="JAODUP010000543">
    <property type="protein sequence ID" value="KAK2147647.1"/>
    <property type="molecule type" value="Genomic_DNA"/>
</dbReference>
<evidence type="ECO:0008006" key="13">
    <source>
        <dbReference type="Google" id="ProtNLM"/>
    </source>
</evidence>
<keyword evidence="3 9" id="KW-0349">Heme</keyword>
<comment type="function">
    <text evidence="8">Cytochromes P450 are a group of heme-thiolate monooxygenases. They oxidize a variety of structurally unrelated compounds, including steroids, fatty acids, and xenobiotics.</text>
</comment>
<comment type="caution">
    <text evidence="11">The sequence shown here is derived from an EMBL/GenBank/DDBJ whole genome shotgun (WGS) entry which is preliminary data.</text>
</comment>
<name>A0AAD9J7J4_9ANNE</name>
<dbReference type="InterPro" id="IPR050705">
    <property type="entry name" value="Cytochrome_P450_3A"/>
</dbReference>
<keyword evidence="7 10" id="KW-0503">Monooxygenase</keyword>
<evidence type="ECO:0000256" key="2">
    <source>
        <dbReference type="ARBA" id="ARBA00010617"/>
    </source>
</evidence>
<evidence type="ECO:0000256" key="1">
    <source>
        <dbReference type="ARBA" id="ARBA00001971"/>
    </source>
</evidence>
<evidence type="ECO:0000313" key="12">
    <source>
        <dbReference type="Proteomes" id="UP001208570"/>
    </source>
</evidence>
<evidence type="ECO:0000256" key="6">
    <source>
        <dbReference type="ARBA" id="ARBA00023004"/>
    </source>
</evidence>
<keyword evidence="12" id="KW-1185">Reference proteome</keyword>
<gene>
    <name evidence="11" type="ORF">LSH36_543g01059</name>
</gene>
<dbReference type="GO" id="GO:0005506">
    <property type="term" value="F:iron ion binding"/>
    <property type="evidence" value="ECO:0007669"/>
    <property type="project" value="InterPro"/>
</dbReference>
<dbReference type="GO" id="GO:0020037">
    <property type="term" value="F:heme binding"/>
    <property type="evidence" value="ECO:0007669"/>
    <property type="project" value="InterPro"/>
</dbReference>
<comment type="similarity">
    <text evidence="2 10">Belongs to the cytochrome P450 family.</text>
</comment>
<comment type="cofactor">
    <cofactor evidence="1 9">
        <name>heme</name>
        <dbReference type="ChEBI" id="CHEBI:30413"/>
    </cofactor>
</comment>
<dbReference type="PRINTS" id="PR00463">
    <property type="entry name" value="EP450I"/>
</dbReference>
<dbReference type="GO" id="GO:0016705">
    <property type="term" value="F:oxidoreductase activity, acting on paired donors, with incorporation or reduction of molecular oxygen"/>
    <property type="evidence" value="ECO:0007669"/>
    <property type="project" value="InterPro"/>
</dbReference>
<keyword evidence="6 9" id="KW-0408">Iron</keyword>
<sequence length="395" mass="45291">MRNQYDPPQDYNEENDDNKMMLPLIEEKVNTLVDKLSEAAEEGKPINIVNLYQGLTLDVIADVAFGVKVDSLNDPYEPFLISCRKMFEFLDPSKLIFLFRLGEFLPELGTSLWRLFQVVMLVITTPQAEILKKLEHVIESRQKAKLMLDAKVDDVNITEDSLVMTTDDDSRQKTNKQLDSPKTSIDKSVDHLTLRATSTYEIKSQSFLFLTAGYETTSTALSYCTYLLAMYPDVQHKLLEEIDHFLPKETKTTYDILRQMSYLHMVLCETLRLYPLASNGMDIPEGVVILADVWSVHHDPDIWGNDQYSFVPERFSKEAIANRHPMAWMPFGLGPRNCVGLRFALLEAKTALAEILRRFSFEKCSETEHQLQLKEVGVIVPRNGVIVKLVPRKFD</sequence>
<dbReference type="InterPro" id="IPR002401">
    <property type="entry name" value="Cyt_P450_E_grp-I"/>
</dbReference>
<keyword evidence="5 10" id="KW-0560">Oxidoreductase</keyword>
<organism evidence="11 12">
    <name type="scientific">Paralvinella palmiformis</name>
    <dbReference type="NCBI Taxonomy" id="53620"/>
    <lineage>
        <taxon>Eukaryota</taxon>
        <taxon>Metazoa</taxon>
        <taxon>Spiralia</taxon>
        <taxon>Lophotrochozoa</taxon>
        <taxon>Annelida</taxon>
        <taxon>Polychaeta</taxon>
        <taxon>Sedentaria</taxon>
        <taxon>Canalipalpata</taxon>
        <taxon>Terebellida</taxon>
        <taxon>Terebelliformia</taxon>
        <taxon>Alvinellidae</taxon>
        <taxon>Paralvinella</taxon>
    </lineage>
</organism>
<dbReference type="Pfam" id="PF00067">
    <property type="entry name" value="p450"/>
    <property type="match status" value="1"/>
</dbReference>
<dbReference type="PANTHER" id="PTHR24302">
    <property type="entry name" value="CYTOCHROME P450 FAMILY 3"/>
    <property type="match status" value="1"/>
</dbReference>
<evidence type="ECO:0000256" key="8">
    <source>
        <dbReference type="ARBA" id="ARBA00043906"/>
    </source>
</evidence>
<dbReference type="AlphaFoldDB" id="A0AAD9J7J4"/>
<evidence type="ECO:0000313" key="11">
    <source>
        <dbReference type="EMBL" id="KAK2147647.1"/>
    </source>
</evidence>
<evidence type="ECO:0000256" key="10">
    <source>
        <dbReference type="RuleBase" id="RU000461"/>
    </source>
</evidence>
<proteinExistence type="inferred from homology"/>
<evidence type="ECO:0000256" key="5">
    <source>
        <dbReference type="ARBA" id="ARBA00023002"/>
    </source>
</evidence>
<protein>
    <recommendedName>
        <fullName evidence="13">Cytochrome P450</fullName>
    </recommendedName>
</protein>
<dbReference type="InterPro" id="IPR036396">
    <property type="entry name" value="Cyt_P450_sf"/>
</dbReference>
<accession>A0AAD9J7J4</accession>
<dbReference type="Proteomes" id="UP001208570">
    <property type="component" value="Unassembled WGS sequence"/>
</dbReference>
<evidence type="ECO:0000256" key="3">
    <source>
        <dbReference type="ARBA" id="ARBA00022617"/>
    </source>
</evidence>
<feature type="binding site" description="axial binding residue" evidence="9">
    <location>
        <position position="338"/>
    </location>
    <ligand>
        <name>heme</name>
        <dbReference type="ChEBI" id="CHEBI:30413"/>
    </ligand>
    <ligandPart>
        <name>Fe</name>
        <dbReference type="ChEBI" id="CHEBI:18248"/>
    </ligandPart>
</feature>
<dbReference type="SUPFAM" id="SSF48264">
    <property type="entry name" value="Cytochrome P450"/>
    <property type="match status" value="1"/>
</dbReference>